<dbReference type="eggNOG" id="ENOG502SR07">
    <property type="taxonomic scope" value="Eukaryota"/>
</dbReference>
<feature type="transmembrane region" description="Helical" evidence="6">
    <location>
        <begin position="108"/>
        <end position="130"/>
    </location>
</feature>
<dbReference type="Proteomes" id="UP000001745">
    <property type="component" value="Unassembled WGS sequence"/>
</dbReference>
<name>B8MF91_TALSN</name>
<organism evidence="7 8">
    <name type="scientific">Talaromyces stipitatus (strain ATCC 10500 / CBS 375.48 / QM 6759 / NRRL 1006)</name>
    <name type="common">Penicillium stipitatum</name>
    <dbReference type="NCBI Taxonomy" id="441959"/>
    <lineage>
        <taxon>Eukaryota</taxon>
        <taxon>Fungi</taxon>
        <taxon>Dikarya</taxon>
        <taxon>Ascomycota</taxon>
        <taxon>Pezizomycotina</taxon>
        <taxon>Eurotiomycetes</taxon>
        <taxon>Eurotiomycetidae</taxon>
        <taxon>Eurotiales</taxon>
        <taxon>Trichocomaceae</taxon>
        <taxon>Talaromyces</taxon>
        <taxon>Talaromyces sect. Talaromyces</taxon>
    </lineage>
</organism>
<comment type="subcellular location">
    <subcellularLocation>
        <location evidence="1">Membrane</location>
        <topology evidence="1">Multi-pass membrane protein</topology>
    </subcellularLocation>
</comment>
<dbReference type="OMA" id="SFAARWM"/>
<keyword evidence="5 6" id="KW-0472">Membrane</keyword>
<dbReference type="EMBL" id="EQ962656">
    <property type="protein sequence ID" value="EED16190.1"/>
    <property type="molecule type" value="Genomic_DNA"/>
</dbReference>
<dbReference type="HOGENOM" id="CLU_086437_0_0_1"/>
<evidence type="ECO:0000256" key="1">
    <source>
        <dbReference type="ARBA" id="ARBA00004141"/>
    </source>
</evidence>
<accession>B8MF91</accession>
<keyword evidence="3 6" id="KW-0812">Transmembrane</keyword>
<dbReference type="GO" id="GO:0016020">
    <property type="term" value="C:membrane"/>
    <property type="evidence" value="ECO:0007669"/>
    <property type="project" value="UniProtKB-SubCell"/>
</dbReference>
<dbReference type="InterPro" id="IPR038213">
    <property type="entry name" value="IFI6/IFI27-like_sf"/>
</dbReference>
<evidence type="ECO:0000256" key="2">
    <source>
        <dbReference type="ARBA" id="ARBA00007262"/>
    </source>
</evidence>
<protein>
    <submittedName>
        <fullName evidence="7">Uncharacterized protein</fullName>
    </submittedName>
</protein>
<sequence>MDLLSAIIDCIRGPQYIETHSEEDIAEKVVHIISTTEKRGLALQAQIKDTLVSTEGWTESLAKAILVKLQQVIEKGQRSEMGAVLQEAVDSTSRVIDEIFRFATDHPVAATVFCTLVAIGILVAVSPWLIEVLGFGELGPVEGSFAAQWQSLYRGYVSKDSLFAFFQRLGMVWH</sequence>
<dbReference type="GeneID" id="8108173"/>
<evidence type="ECO:0000256" key="3">
    <source>
        <dbReference type="ARBA" id="ARBA00022692"/>
    </source>
</evidence>
<evidence type="ECO:0000256" key="6">
    <source>
        <dbReference type="SAM" id="Phobius"/>
    </source>
</evidence>
<dbReference type="Gene3D" id="6.10.110.10">
    <property type="match status" value="1"/>
</dbReference>
<dbReference type="Pfam" id="PF06140">
    <property type="entry name" value="Ifi-6-16"/>
    <property type="match status" value="1"/>
</dbReference>
<dbReference type="AlphaFoldDB" id="B8MF91"/>
<dbReference type="RefSeq" id="XP_002483424.1">
    <property type="nucleotide sequence ID" value="XM_002483379.1"/>
</dbReference>
<evidence type="ECO:0000313" key="8">
    <source>
        <dbReference type="Proteomes" id="UP000001745"/>
    </source>
</evidence>
<keyword evidence="8" id="KW-1185">Reference proteome</keyword>
<dbReference type="InParanoid" id="B8MF91"/>
<gene>
    <name evidence="7" type="ORF">TSTA_012970</name>
</gene>
<dbReference type="InterPro" id="IPR009311">
    <property type="entry name" value="IFI6/IFI27-like"/>
</dbReference>
<reference evidence="8" key="1">
    <citation type="journal article" date="2015" name="Genome Announc.">
        <title>Genome sequence of the AIDS-associated pathogen Penicillium marneffei (ATCC18224) and its near taxonomic relative Talaromyces stipitatus (ATCC10500).</title>
        <authorList>
            <person name="Nierman W.C."/>
            <person name="Fedorova-Abrams N.D."/>
            <person name="Andrianopoulos A."/>
        </authorList>
    </citation>
    <scope>NUCLEOTIDE SEQUENCE [LARGE SCALE GENOMIC DNA]</scope>
    <source>
        <strain evidence="8">ATCC 10500 / CBS 375.48 / QM 6759 / NRRL 1006</strain>
    </source>
</reference>
<dbReference type="OrthoDB" id="440424at2759"/>
<dbReference type="VEuPathDB" id="FungiDB:TSTA_012970"/>
<evidence type="ECO:0000256" key="4">
    <source>
        <dbReference type="ARBA" id="ARBA00022989"/>
    </source>
</evidence>
<keyword evidence="4 6" id="KW-1133">Transmembrane helix</keyword>
<evidence type="ECO:0000256" key="5">
    <source>
        <dbReference type="ARBA" id="ARBA00023136"/>
    </source>
</evidence>
<dbReference type="PhylomeDB" id="B8MF91"/>
<evidence type="ECO:0000313" key="7">
    <source>
        <dbReference type="EMBL" id="EED16190.1"/>
    </source>
</evidence>
<comment type="similarity">
    <text evidence="2">Belongs to the IFI6/IFI27 family.</text>
</comment>
<proteinExistence type="inferred from homology"/>